<sequence length="1081" mass="118847">MSAHPAARAAAPAALPSPSSFASEVTGTSRGTADEPTLKKKKKLLNGANIKFTFPSGATYNGSFKDGRIEGYGVYTYAKTGDVYEGEWKADLKHGHGSYVFANGDRYVGQWYMGHKHGKGLFVFANGDEYVGSWTNNQMNGYGTFLLASNGDRYEGYWKEGIRQGQGTLYHDNGDMYDGEWTSGHESGLGVFFQSNSDLYCGQWSDGAMDGKGVLREKGILYLVEYVGGYLISKMKQSEALEETEKEWASVYKHYLSWIGHHDAPDAPKRSKKDEDKLGDELQAARAEINILRKRIEGLLALNQPKGRPGDGGADAHAASHRAAVEEAHTEYRKETVRMLENKVKLLECTLAERAVETRKLVDQLKSSEAKVQELALKDASHQLRLRDTRQSSAKTVSAPSPSYATPSPPTADEAVYIDADEVEELREQNDILAHVNEELQRKAAFLAAENAKLALKEEAAEEQYDKLAEELAEVKKALENERSASKGSQPVSNGETIPTVPSPTSLSLGSVKTADAEEVQHKLIQANQLNIELRLKVGDLERRAQAKSTAAGPVNSAAEAAGLTQENESLRSLVTDLKARLATMQAASDNAEQKIVRAQQRQVELEEAIRTITYRKAANPQLQESLEQKSERITKLEHENAHLARLLDETRADAEESKRAVAKLQRRRSSELQTVDGATDELALAQKEMRKAQKRLKKVTAERNSVAEQFYESQVRLARTDRALGALQGQVVVFAAVADSGSSVNGSSSAPADTAARVDSADPSKLVLRDCGEEVVHQYDYCFDRDASADQVFAELCDPLAFVWSGYQCALMTVGELRSGKTSLVRELLPLFTRFLSKAAEGDPKRFFFSFTYRVAVVEVSARGGFDCASGDDLTEVCYDANGFAQPRNVRFIDCTSGSIVGVVHSLLAKRRQHHNGRSHTWIQLQCVRTSVARQSQSVGRLTLFDWCGGGSLASQKTDIESARFANTSNQQLRDLAAALANKLPVIPYNKSVEAALLFDLLGGNSVTAVVGRIRPAVEHVEETLRTLQVLTSLYGVRNGPLLPDNQTSDEIRWRGIVAALSSDHQAEREMRVVDNIREC</sequence>
<dbReference type="SMART" id="SM00698">
    <property type="entry name" value="MORN"/>
    <property type="match status" value="7"/>
</dbReference>
<gene>
    <name evidence="5" type="ORF">NESM_000218600</name>
</gene>
<dbReference type="InterPro" id="IPR027417">
    <property type="entry name" value="P-loop_NTPase"/>
</dbReference>
<dbReference type="PANTHER" id="PTHR23084:SF263">
    <property type="entry name" value="MORN REPEAT-CONTAINING PROTEIN 1"/>
    <property type="match status" value="1"/>
</dbReference>
<dbReference type="FunFam" id="2.20.110.10:FF:000002">
    <property type="entry name" value="Phosphatidylinositol 4-phosphate 5-kinase 8"/>
    <property type="match status" value="1"/>
</dbReference>
<dbReference type="SUPFAM" id="SSF52540">
    <property type="entry name" value="P-loop containing nucleoside triphosphate hydrolases"/>
    <property type="match status" value="1"/>
</dbReference>
<dbReference type="Pfam" id="PF02493">
    <property type="entry name" value="MORN"/>
    <property type="match status" value="7"/>
</dbReference>
<keyword evidence="2" id="KW-0175">Coiled coil</keyword>
<dbReference type="Pfam" id="PF00225">
    <property type="entry name" value="Kinesin"/>
    <property type="match status" value="1"/>
</dbReference>
<feature type="compositionally biased region" description="Polar residues" evidence="3">
    <location>
        <begin position="486"/>
        <end position="497"/>
    </location>
</feature>
<feature type="region of interest" description="Disordered" evidence="3">
    <location>
        <begin position="386"/>
        <end position="412"/>
    </location>
</feature>
<accession>A0AAW0F7G1</accession>
<dbReference type="AlphaFoldDB" id="A0AAW0F7G1"/>
<dbReference type="PANTHER" id="PTHR23084">
    <property type="entry name" value="PHOSPHATIDYLINOSITOL-4-PHOSPHATE 5-KINASE RELATED"/>
    <property type="match status" value="1"/>
</dbReference>
<evidence type="ECO:0000256" key="3">
    <source>
        <dbReference type="SAM" id="MobiDB-lite"/>
    </source>
</evidence>
<dbReference type="SUPFAM" id="SSF82185">
    <property type="entry name" value="Histone H3 K4-specific methyltransferase SET7/9 N-terminal domain"/>
    <property type="match status" value="2"/>
</dbReference>
<evidence type="ECO:0000313" key="5">
    <source>
        <dbReference type="EMBL" id="KAK7201546.1"/>
    </source>
</evidence>
<protein>
    <submittedName>
        <fullName evidence="5">Phosphatidylinositol-4-phosphate 5-kinase-like protein</fullName>
    </submittedName>
</protein>
<dbReference type="GO" id="GO:0005524">
    <property type="term" value="F:ATP binding"/>
    <property type="evidence" value="ECO:0007669"/>
    <property type="project" value="InterPro"/>
</dbReference>
<feature type="compositionally biased region" description="Low complexity" evidence="3">
    <location>
        <begin position="396"/>
        <end position="406"/>
    </location>
</feature>
<dbReference type="SMART" id="SM00129">
    <property type="entry name" value="KISc"/>
    <property type="match status" value="1"/>
</dbReference>
<proteinExistence type="predicted"/>
<feature type="coiled-coil region" evidence="2">
    <location>
        <begin position="275"/>
        <end position="302"/>
    </location>
</feature>
<comment type="caution">
    <text evidence="5">The sequence shown here is derived from an EMBL/GenBank/DDBJ whole genome shotgun (WGS) entry which is preliminary data.</text>
</comment>
<reference evidence="5 6" key="1">
    <citation type="journal article" date="2021" name="MBio">
        <title>A New Model Trypanosomatid, Novymonas esmeraldas: Genomic Perception of Its 'Candidatus Pandoraea novymonadis' Endosymbiont.</title>
        <authorList>
            <person name="Zakharova A."/>
            <person name="Saura A."/>
            <person name="Butenko A."/>
            <person name="Podesvova L."/>
            <person name="Warmusova S."/>
            <person name="Kostygov A.Y."/>
            <person name="Nenarokova A."/>
            <person name="Lukes J."/>
            <person name="Opperdoes F.R."/>
            <person name="Yurchenko V."/>
        </authorList>
    </citation>
    <scope>NUCLEOTIDE SEQUENCE [LARGE SCALE GENOMIC DNA]</scope>
    <source>
        <strain evidence="5 6">E262AT.01</strain>
    </source>
</reference>
<dbReference type="GO" id="GO:0007018">
    <property type="term" value="P:microtubule-based movement"/>
    <property type="evidence" value="ECO:0007669"/>
    <property type="project" value="InterPro"/>
</dbReference>
<evidence type="ECO:0000256" key="1">
    <source>
        <dbReference type="ARBA" id="ARBA00022737"/>
    </source>
</evidence>
<dbReference type="InterPro" id="IPR001752">
    <property type="entry name" value="Kinesin_motor_dom"/>
</dbReference>
<feature type="region of interest" description="Disordered" evidence="3">
    <location>
        <begin position="481"/>
        <end position="509"/>
    </location>
</feature>
<evidence type="ECO:0000313" key="6">
    <source>
        <dbReference type="Proteomes" id="UP001430356"/>
    </source>
</evidence>
<evidence type="ECO:0000256" key="2">
    <source>
        <dbReference type="SAM" id="Coils"/>
    </source>
</evidence>
<dbReference type="SUPFAM" id="SSF57997">
    <property type="entry name" value="Tropomyosin"/>
    <property type="match status" value="1"/>
</dbReference>
<feature type="domain" description="Kinesin motor" evidence="4">
    <location>
        <begin position="713"/>
        <end position="1046"/>
    </location>
</feature>
<dbReference type="GO" id="GO:0008017">
    <property type="term" value="F:microtubule binding"/>
    <property type="evidence" value="ECO:0007669"/>
    <property type="project" value="InterPro"/>
</dbReference>
<keyword evidence="1" id="KW-0677">Repeat</keyword>
<feature type="coiled-coil region" evidence="2">
    <location>
        <begin position="561"/>
        <end position="710"/>
    </location>
</feature>
<dbReference type="Gene3D" id="2.20.110.10">
    <property type="entry name" value="Histone H3 K4-specific methyltransferase SET7/9 N-terminal domain"/>
    <property type="match status" value="4"/>
</dbReference>
<name>A0AAW0F7G1_9TRYP</name>
<organism evidence="5 6">
    <name type="scientific">Novymonas esmeraldas</name>
    <dbReference type="NCBI Taxonomy" id="1808958"/>
    <lineage>
        <taxon>Eukaryota</taxon>
        <taxon>Discoba</taxon>
        <taxon>Euglenozoa</taxon>
        <taxon>Kinetoplastea</taxon>
        <taxon>Metakinetoplastina</taxon>
        <taxon>Trypanosomatida</taxon>
        <taxon>Trypanosomatidae</taxon>
        <taxon>Novymonas</taxon>
    </lineage>
</organism>
<dbReference type="GO" id="GO:0003777">
    <property type="term" value="F:microtubule motor activity"/>
    <property type="evidence" value="ECO:0007669"/>
    <property type="project" value="InterPro"/>
</dbReference>
<dbReference type="Gene3D" id="3.40.850.10">
    <property type="entry name" value="Kinesin motor domain"/>
    <property type="match status" value="1"/>
</dbReference>
<dbReference type="InterPro" id="IPR036961">
    <property type="entry name" value="Kinesin_motor_dom_sf"/>
</dbReference>
<dbReference type="EMBL" id="JAECZO010000016">
    <property type="protein sequence ID" value="KAK7201546.1"/>
    <property type="molecule type" value="Genomic_DNA"/>
</dbReference>
<feature type="compositionally biased region" description="Low complexity" evidence="3">
    <location>
        <begin position="1"/>
        <end position="23"/>
    </location>
</feature>
<dbReference type="Proteomes" id="UP001430356">
    <property type="component" value="Unassembled WGS sequence"/>
</dbReference>
<keyword evidence="6" id="KW-1185">Reference proteome</keyword>
<dbReference type="InterPro" id="IPR003409">
    <property type="entry name" value="MORN"/>
</dbReference>
<feature type="region of interest" description="Disordered" evidence="3">
    <location>
        <begin position="1"/>
        <end position="35"/>
    </location>
</feature>
<evidence type="ECO:0000259" key="4">
    <source>
        <dbReference type="SMART" id="SM00129"/>
    </source>
</evidence>